<comment type="function">
    <text evidence="10">Mediates cell-cell adhesion in a calcium-dependent manner. Able to inhibit growth in several cell lines.</text>
</comment>
<dbReference type="PANTHER" id="PTHR23104:SF15">
    <property type="entry name" value="CELL GROWTH REGULATOR WITH EF HAND DOMAIN PROTEIN 1"/>
    <property type="match status" value="1"/>
</dbReference>
<sequence length="415" mass="44862">MLSLWIHSHTKYLYCHKCLTHTATSTSHSHTNSSVLSCTQAGRRRAVAPAAPPQLGTLLLNTSITGCLSRSLSLSLSRRHGHTRARTRAPGPRGGSPARAAEGGGRPEGDVERPRGAARGRARRRRAEARPAHSLQPPRSRTPALAAPPQFSSRMLPLTVRVLVLLLPLGQAAPKDGTVRLDPDLQQQPLPNPFQPGQEQLRLLQNYLQGLEKMEEEPEHMSREQVLLYLFALHDYDQSGQLDGLELLSMLTAALAPGAADFPVANPVILVVDKVLETQDLNGDGLMTPAELVNFPGEDPSHTEPKEPLEPQDVGRQSLVAKSPSRPETQEALGPRGEDGGQVEARRESLEPVQEAGGQAEAEREAPAPGAEAIGQAEARDTGKEAEELPGETLESKDTPNDFEVHAVQLENDEI</sequence>
<reference evidence="16 17" key="1">
    <citation type="submission" date="2019-01" db="EMBL/GenBank/DDBJ databases">
        <authorList>
            <person name="Alioto T."/>
            <person name="Alioto T."/>
        </authorList>
    </citation>
    <scope>NUCLEOTIDE SEQUENCE [LARGE SCALE GENOMIC DNA]</scope>
</reference>
<dbReference type="GO" id="GO:0005576">
    <property type="term" value="C:extracellular region"/>
    <property type="evidence" value="ECO:0007669"/>
    <property type="project" value="UniProtKB-SubCell"/>
</dbReference>
<dbReference type="Gene3D" id="1.10.238.10">
    <property type="entry name" value="EF-hand"/>
    <property type="match status" value="1"/>
</dbReference>
<keyword evidence="2" id="KW-0964">Secreted</keyword>
<dbReference type="InterPro" id="IPR052110">
    <property type="entry name" value="MCFD2-like"/>
</dbReference>
<dbReference type="SUPFAM" id="SSF47473">
    <property type="entry name" value="EF-hand"/>
    <property type="match status" value="1"/>
</dbReference>
<keyword evidence="5" id="KW-0677">Repeat</keyword>
<evidence type="ECO:0000256" key="13">
    <source>
        <dbReference type="ARBA" id="ARBA00080394"/>
    </source>
</evidence>
<feature type="region of interest" description="Disordered" evidence="14">
    <location>
        <begin position="287"/>
        <end position="403"/>
    </location>
</feature>
<protein>
    <recommendedName>
        <fullName evidence="11">Cell growth regulator with EF hand domain protein 1</fullName>
    </recommendedName>
    <alternativeName>
        <fullName evidence="13">Cell growth regulatory gene 11 protein</fullName>
    </alternativeName>
    <alternativeName>
        <fullName evidence="12">Hydrophobestin</fullName>
    </alternativeName>
</protein>
<evidence type="ECO:0000256" key="3">
    <source>
        <dbReference type="ARBA" id="ARBA00022723"/>
    </source>
</evidence>
<keyword evidence="9" id="KW-0131">Cell cycle</keyword>
<dbReference type="PROSITE" id="PS00018">
    <property type="entry name" value="EF_HAND_1"/>
    <property type="match status" value="2"/>
</dbReference>
<dbReference type="AlphaFoldDB" id="A0A485NU62"/>
<evidence type="ECO:0000256" key="5">
    <source>
        <dbReference type="ARBA" id="ARBA00022737"/>
    </source>
</evidence>
<evidence type="ECO:0000259" key="15">
    <source>
        <dbReference type="PROSITE" id="PS50222"/>
    </source>
</evidence>
<feature type="compositionally biased region" description="Basic residues" evidence="14">
    <location>
        <begin position="116"/>
        <end position="127"/>
    </location>
</feature>
<accession>A0A485NU62</accession>
<feature type="compositionally biased region" description="Basic and acidic residues" evidence="14">
    <location>
        <begin position="336"/>
        <end position="350"/>
    </location>
</feature>
<keyword evidence="8" id="KW-0130">Cell adhesion</keyword>
<evidence type="ECO:0000256" key="4">
    <source>
        <dbReference type="ARBA" id="ARBA00022729"/>
    </source>
</evidence>
<feature type="compositionally biased region" description="Low complexity" evidence="14">
    <location>
        <begin position="351"/>
        <end position="360"/>
    </location>
</feature>
<dbReference type="PROSITE" id="PS50222">
    <property type="entry name" value="EF_HAND_2"/>
    <property type="match status" value="1"/>
</dbReference>
<dbReference type="GO" id="GO:0007155">
    <property type="term" value="P:cell adhesion"/>
    <property type="evidence" value="ECO:0007669"/>
    <property type="project" value="UniProtKB-KW"/>
</dbReference>
<feature type="compositionally biased region" description="Basic and acidic residues" evidence="14">
    <location>
        <begin position="105"/>
        <end position="115"/>
    </location>
</feature>
<feature type="compositionally biased region" description="Low complexity" evidence="14">
    <location>
        <begin position="88"/>
        <end position="101"/>
    </location>
</feature>
<evidence type="ECO:0000256" key="7">
    <source>
        <dbReference type="ARBA" id="ARBA00022837"/>
    </source>
</evidence>
<evidence type="ECO:0000256" key="8">
    <source>
        <dbReference type="ARBA" id="ARBA00022889"/>
    </source>
</evidence>
<evidence type="ECO:0000256" key="10">
    <source>
        <dbReference type="ARBA" id="ARBA00058165"/>
    </source>
</evidence>
<feature type="compositionally biased region" description="Basic residues" evidence="14">
    <location>
        <begin position="77"/>
        <end position="87"/>
    </location>
</feature>
<organism evidence="16 17">
    <name type="scientific">Lynx pardinus</name>
    <name type="common">Iberian lynx</name>
    <name type="synonym">Felis pardina</name>
    <dbReference type="NCBI Taxonomy" id="191816"/>
    <lineage>
        <taxon>Eukaryota</taxon>
        <taxon>Metazoa</taxon>
        <taxon>Chordata</taxon>
        <taxon>Craniata</taxon>
        <taxon>Vertebrata</taxon>
        <taxon>Euteleostomi</taxon>
        <taxon>Mammalia</taxon>
        <taxon>Eutheria</taxon>
        <taxon>Laurasiatheria</taxon>
        <taxon>Carnivora</taxon>
        <taxon>Feliformia</taxon>
        <taxon>Felidae</taxon>
        <taxon>Felinae</taxon>
        <taxon>Lynx</taxon>
    </lineage>
</organism>
<gene>
    <name evidence="16" type="ORF">LYPA_23C004716</name>
</gene>
<dbReference type="FunFam" id="1.10.238.10:FF:000184">
    <property type="entry name" value="cell growth regulator with EF hand domain protein 1"/>
    <property type="match status" value="1"/>
</dbReference>
<keyword evidence="6" id="KW-0338">Growth arrest</keyword>
<feature type="compositionally biased region" description="Basic and acidic residues" evidence="14">
    <location>
        <begin position="378"/>
        <end position="387"/>
    </location>
</feature>
<dbReference type="EMBL" id="CAAGRJ010024216">
    <property type="protein sequence ID" value="VFV37205.1"/>
    <property type="molecule type" value="Genomic_DNA"/>
</dbReference>
<evidence type="ECO:0000256" key="9">
    <source>
        <dbReference type="ARBA" id="ARBA00023306"/>
    </source>
</evidence>
<dbReference type="InterPro" id="IPR018247">
    <property type="entry name" value="EF_Hand_1_Ca_BS"/>
</dbReference>
<dbReference type="GO" id="GO:0051726">
    <property type="term" value="P:regulation of cell cycle"/>
    <property type="evidence" value="ECO:0007669"/>
    <property type="project" value="UniProtKB-KW"/>
</dbReference>
<dbReference type="InterPro" id="IPR011992">
    <property type="entry name" value="EF-hand-dom_pair"/>
</dbReference>
<evidence type="ECO:0000256" key="1">
    <source>
        <dbReference type="ARBA" id="ARBA00004613"/>
    </source>
</evidence>
<feature type="compositionally biased region" description="Basic and acidic residues" evidence="14">
    <location>
        <begin position="394"/>
        <end position="403"/>
    </location>
</feature>
<keyword evidence="7" id="KW-0106">Calcium</keyword>
<keyword evidence="17" id="KW-1185">Reference proteome</keyword>
<proteinExistence type="predicted"/>
<dbReference type="PANTHER" id="PTHR23104">
    <property type="entry name" value="MULTIPLE COAGULATION FACTOR DEFICIENCY PROTEIN 2 NEURAL STEM CELL DERIVED NEURONAL SURVIVAL PROTEIN"/>
    <property type="match status" value="1"/>
</dbReference>
<dbReference type="InterPro" id="IPR002048">
    <property type="entry name" value="EF_hand_dom"/>
</dbReference>
<evidence type="ECO:0000256" key="11">
    <source>
        <dbReference type="ARBA" id="ARBA00070443"/>
    </source>
</evidence>
<name>A0A485NU62_LYNPA</name>
<keyword evidence="4" id="KW-0732">Signal</keyword>
<feature type="domain" description="EF-hand" evidence="15">
    <location>
        <begin position="222"/>
        <end position="257"/>
    </location>
</feature>
<comment type="subcellular location">
    <subcellularLocation>
        <location evidence="1">Secreted</location>
    </subcellularLocation>
</comment>
<evidence type="ECO:0000256" key="6">
    <source>
        <dbReference type="ARBA" id="ARBA00022810"/>
    </source>
</evidence>
<feature type="region of interest" description="Disordered" evidence="14">
    <location>
        <begin position="75"/>
        <end position="148"/>
    </location>
</feature>
<feature type="compositionally biased region" description="Basic and acidic residues" evidence="14">
    <location>
        <begin position="299"/>
        <end position="309"/>
    </location>
</feature>
<evidence type="ECO:0000256" key="14">
    <source>
        <dbReference type="SAM" id="MobiDB-lite"/>
    </source>
</evidence>
<evidence type="ECO:0000313" key="16">
    <source>
        <dbReference type="EMBL" id="VFV37205.1"/>
    </source>
</evidence>
<keyword evidence="3" id="KW-0479">Metal-binding</keyword>
<feature type="compositionally biased region" description="Low complexity" evidence="14">
    <location>
        <begin position="367"/>
        <end position="377"/>
    </location>
</feature>
<evidence type="ECO:0000256" key="12">
    <source>
        <dbReference type="ARBA" id="ARBA00079266"/>
    </source>
</evidence>
<dbReference type="GO" id="GO:0005509">
    <property type="term" value="F:calcium ion binding"/>
    <property type="evidence" value="ECO:0007669"/>
    <property type="project" value="InterPro"/>
</dbReference>
<evidence type="ECO:0000313" key="17">
    <source>
        <dbReference type="Proteomes" id="UP000386466"/>
    </source>
</evidence>
<dbReference type="Proteomes" id="UP000386466">
    <property type="component" value="Unassembled WGS sequence"/>
</dbReference>
<evidence type="ECO:0000256" key="2">
    <source>
        <dbReference type="ARBA" id="ARBA00022525"/>
    </source>
</evidence>